<feature type="active site" description="Nucleophile" evidence="8">
    <location>
        <position position="96"/>
    </location>
</feature>
<name>A0A0S7WVD3_UNCT6</name>
<comment type="catalytic activity">
    <reaction evidence="8">
        <text>N(2)-formyl-N(1)-(5-phospho-beta-D-ribosyl)glycinamide + L-glutamine + ATP + H2O = 2-formamido-N(1)-(5-O-phospho-beta-D-ribosyl)acetamidine + L-glutamate + ADP + phosphate + H(+)</text>
        <dbReference type="Rhea" id="RHEA:17129"/>
        <dbReference type="ChEBI" id="CHEBI:15377"/>
        <dbReference type="ChEBI" id="CHEBI:15378"/>
        <dbReference type="ChEBI" id="CHEBI:29985"/>
        <dbReference type="ChEBI" id="CHEBI:30616"/>
        <dbReference type="ChEBI" id="CHEBI:43474"/>
        <dbReference type="ChEBI" id="CHEBI:58359"/>
        <dbReference type="ChEBI" id="CHEBI:147286"/>
        <dbReference type="ChEBI" id="CHEBI:147287"/>
        <dbReference type="ChEBI" id="CHEBI:456216"/>
        <dbReference type="EC" id="6.3.5.3"/>
    </reaction>
</comment>
<dbReference type="HAMAP" id="MF_00421">
    <property type="entry name" value="PurQ"/>
    <property type="match status" value="1"/>
</dbReference>
<evidence type="ECO:0000256" key="1">
    <source>
        <dbReference type="ARBA" id="ARBA00022490"/>
    </source>
</evidence>
<dbReference type="GO" id="GO:0004359">
    <property type="term" value="F:glutaminase activity"/>
    <property type="evidence" value="ECO:0007669"/>
    <property type="project" value="UniProtKB-EC"/>
</dbReference>
<dbReference type="Gene3D" id="3.40.50.880">
    <property type="match status" value="1"/>
</dbReference>
<dbReference type="EC" id="6.3.5.3" evidence="8"/>
<dbReference type="InterPro" id="IPR029062">
    <property type="entry name" value="Class_I_gatase-like"/>
</dbReference>
<dbReference type="UniPathway" id="UPA00074">
    <property type="reaction ID" value="UER00128"/>
</dbReference>
<accession>A0A0S7WVD3</accession>
<dbReference type="CDD" id="cd01740">
    <property type="entry name" value="GATase1_FGAR_AT"/>
    <property type="match status" value="1"/>
</dbReference>
<dbReference type="PIRSF" id="PIRSF001586">
    <property type="entry name" value="FGAM_synth_I"/>
    <property type="match status" value="1"/>
</dbReference>
<dbReference type="PROSITE" id="PS51273">
    <property type="entry name" value="GATASE_TYPE_1"/>
    <property type="match status" value="1"/>
</dbReference>
<evidence type="ECO:0000256" key="2">
    <source>
        <dbReference type="ARBA" id="ARBA00022598"/>
    </source>
</evidence>
<dbReference type="STRING" id="1703770.AMJ39_01535"/>
<gene>
    <name evidence="8" type="primary">purQ</name>
    <name evidence="9" type="ORF">AMJ39_01535</name>
</gene>
<dbReference type="InterPro" id="IPR010075">
    <property type="entry name" value="PRibForGlyAmidine_synth_PurQ"/>
</dbReference>
<comment type="catalytic activity">
    <reaction evidence="8">
        <text>L-glutamine + H2O = L-glutamate + NH4(+)</text>
        <dbReference type="Rhea" id="RHEA:15889"/>
        <dbReference type="ChEBI" id="CHEBI:15377"/>
        <dbReference type="ChEBI" id="CHEBI:28938"/>
        <dbReference type="ChEBI" id="CHEBI:29985"/>
        <dbReference type="ChEBI" id="CHEBI:58359"/>
        <dbReference type="EC" id="3.5.1.2"/>
    </reaction>
</comment>
<dbReference type="EC" id="3.5.1.2" evidence="8"/>
<keyword evidence="7 8" id="KW-0315">Glutamine amidotransferase</keyword>
<keyword evidence="1 8" id="KW-0963">Cytoplasm</keyword>
<keyword evidence="2 8" id="KW-0436">Ligase</keyword>
<keyword evidence="6 8" id="KW-0067">ATP-binding</keyword>
<comment type="subunit">
    <text evidence="8">Part of the FGAM synthase complex composed of 1 PurL, 1 PurQ and 2 PurS subunits.</text>
</comment>
<reference evidence="9 10" key="1">
    <citation type="journal article" date="2015" name="Microbiome">
        <title>Genomic resolution of linkages in carbon, nitrogen, and sulfur cycling among widespread estuary sediment bacteria.</title>
        <authorList>
            <person name="Baker B.J."/>
            <person name="Lazar C.S."/>
            <person name="Teske A.P."/>
            <person name="Dick G.J."/>
        </authorList>
    </citation>
    <scope>NUCLEOTIDE SEQUENCE [LARGE SCALE GENOMIC DNA]</scope>
    <source>
        <strain evidence="9">DG_24</strain>
    </source>
</reference>
<evidence type="ECO:0000313" key="10">
    <source>
        <dbReference type="Proteomes" id="UP000052008"/>
    </source>
</evidence>
<dbReference type="GO" id="GO:0005524">
    <property type="term" value="F:ATP binding"/>
    <property type="evidence" value="ECO:0007669"/>
    <property type="project" value="UniProtKB-KW"/>
</dbReference>
<evidence type="ECO:0000256" key="7">
    <source>
        <dbReference type="ARBA" id="ARBA00022962"/>
    </source>
</evidence>
<keyword evidence="4 8" id="KW-0658">Purine biosynthesis</keyword>
<evidence type="ECO:0000256" key="3">
    <source>
        <dbReference type="ARBA" id="ARBA00022741"/>
    </source>
</evidence>
<dbReference type="SUPFAM" id="SSF52317">
    <property type="entry name" value="Class I glutamine amidotransferase-like"/>
    <property type="match status" value="1"/>
</dbReference>
<sequence length="263" mass="29078">MNSVRVLILRTAGTNCDLETAHAFERAGAEVGLVHINRLKLHEVVLAPYHIFAIPGGFTYGDDIAAGKILANELRRFIFDEISQFIAQGRLVLGICNGFQVLVKAGLLPDPANADGPQQVTLTYNDSGRFEDRWVWLRVVNGDRCVFTRGIGHLLHMPVAHAEGKFIAKESTVLQRLQTAGSITFEYVHPEGRPADYPWNPNGSIGGIAGICDASGRILGLMPHPERHVDPTQHPRWTREGLKHEGDGLVIFRNAVEFARKHL</sequence>
<evidence type="ECO:0000256" key="8">
    <source>
        <dbReference type="HAMAP-Rule" id="MF_00421"/>
    </source>
</evidence>
<feature type="active site" evidence="8">
    <location>
        <position position="226"/>
    </location>
</feature>
<dbReference type="PANTHER" id="PTHR10099:SF1">
    <property type="entry name" value="PHOSPHORIBOSYLFORMYLGLYCINAMIDINE SYNTHASE"/>
    <property type="match status" value="1"/>
</dbReference>
<dbReference type="GO" id="GO:0004642">
    <property type="term" value="F:phosphoribosylformylglycinamidine synthase activity"/>
    <property type="evidence" value="ECO:0007669"/>
    <property type="project" value="UniProtKB-UniRule"/>
</dbReference>
<organism evidence="9 10">
    <name type="scientific">candidate division TA06 bacterium DG_24</name>
    <dbReference type="NCBI Taxonomy" id="1703770"/>
    <lineage>
        <taxon>Bacteria</taxon>
        <taxon>Bacteria division TA06</taxon>
    </lineage>
</organism>
<feature type="active site" evidence="8">
    <location>
        <position position="224"/>
    </location>
</feature>
<dbReference type="GO" id="GO:0005737">
    <property type="term" value="C:cytoplasm"/>
    <property type="evidence" value="ECO:0007669"/>
    <property type="project" value="UniProtKB-SubCell"/>
</dbReference>
<evidence type="ECO:0000256" key="6">
    <source>
        <dbReference type="ARBA" id="ARBA00022840"/>
    </source>
</evidence>
<comment type="subcellular location">
    <subcellularLocation>
        <location evidence="8">Cytoplasm</location>
    </subcellularLocation>
</comment>
<dbReference type="GO" id="GO:0006189">
    <property type="term" value="P:'de novo' IMP biosynthetic process"/>
    <property type="evidence" value="ECO:0007669"/>
    <property type="project" value="UniProtKB-UniRule"/>
</dbReference>
<dbReference type="Pfam" id="PF13507">
    <property type="entry name" value="GATase_5"/>
    <property type="match status" value="1"/>
</dbReference>
<dbReference type="NCBIfam" id="TIGR01737">
    <property type="entry name" value="FGAM_synth_I"/>
    <property type="match status" value="1"/>
</dbReference>
<keyword evidence="5 8" id="KW-0378">Hydrolase</keyword>
<comment type="caution">
    <text evidence="9">The sequence shown here is derived from an EMBL/GenBank/DDBJ whole genome shotgun (WGS) entry which is preliminary data.</text>
</comment>
<dbReference type="EMBL" id="LIZS01000006">
    <property type="protein sequence ID" value="KPJ54116.1"/>
    <property type="molecule type" value="Genomic_DNA"/>
</dbReference>
<dbReference type="AlphaFoldDB" id="A0A0S7WVD3"/>
<protein>
    <recommendedName>
        <fullName evidence="8">Phosphoribosylformylglycinamidine synthase subunit PurQ</fullName>
        <shortName evidence="8">FGAM synthase</shortName>
        <ecNumber evidence="8">6.3.5.3</ecNumber>
    </recommendedName>
    <alternativeName>
        <fullName evidence="8">Formylglycinamide ribonucleotide amidotransferase subunit I</fullName>
        <shortName evidence="8">FGAR amidotransferase I</shortName>
        <shortName evidence="8">FGAR-AT I</shortName>
    </alternativeName>
    <alternativeName>
        <fullName evidence="8">Glutaminase PurQ</fullName>
        <ecNumber evidence="8">3.5.1.2</ecNumber>
    </alternativeName>
    <alternativeName>
        <fullName evidence="8">Phosphoribosylformylglycinamidine synthase subunit I</fullName>
    </alternativeName>
</protein>
<evidence type="ECO:0000256" key="4">
    <source>
        <dbReference type="ARBA" id="ARBA00022755"/>
    </source>
</evidence>
<dbReference type="Proteomes" id="UP000052008">
    <property type="component" value="Unassembled WGS sequence"/>
</dbReference>
<evidence type="ECO:0000313" key="9">
    <source>
        <dbReference type="EMBL" id="KPJ54116.1"/>
    </source>
</evidence>
<evidence type="ECO:0000256" key="5">
    <source>
        <dbReference type="ARBA" id="ARBA00022801"/>
    </source>
</evidence>
<dbReference type="PANTHER" id="PTHR10099">
    <property type="entry name" value="PHOSPHORIBOSYLFORMYLGLYCINAMIDINE SYNTHASE"/>
    <property type="match status" value="1"/>
</dbReference>
<dbReference type="PATRIC" id="fig|1703770.3.peg.348"/>
<comment type="pathway">
    <text evidence="8">Purine metabolism; IMP biosynthesis via de novo pathway; 5-amino-1-(5-phospho-D-ribosyl)imidazole from N(2)-formyl-N(1)-(5-phospho-D-ribosyl)glycinamide: step 1/2.</text>
</comment>
<dbReference type="SMART" id="SM01211">
    <property type="entry name" value="GATase_5"/>
    <property type="match status" value="1"/>
</dbReference>
<proteinExistence type="inferred from homology"/>
<keyword evidence="3 8" id="KW-0547">Nucleotide-binding</keyword>
<comment type="function">
    <text evidence="8">Part of the phosphoribosylformylglycinamidine synthase complex involved in the purines biosynthetic pathway. Catalyzes the ATP-dependent conversion of formylglycinamide ribonucleotide (FGAR) and glutamine to yield formylglycinamidine ribonucleotide (FGAM) and glutamate. The FGAM synthase complex is composed of three subunits. PurQ produces an ammonia molecule by converting glutamine to glutamate. PurL transfers the ammonia molecule to FGAR to form FGAM in an ATP-dependent manner. PurS interacts with PurQ and PurL and is thought to assist in the transfer of the ammonia molecule from PurQ to PurL.</text>
</comment>